<protein>
    <recommendedName>
        <fullName evidence="4">Cation-transporting P-type ATPase C-terminal domain-containing protein</fullName>
    </recommendedName>
</protein>
<dbReference type="Pfam" id="PF00689">
    <property type="entry name" value="Cation_ATPase_C"/>
    <property type="match status" value="1"/>
</dbReference>
<organism evidence="5 6">
    <name type="scientific">Staphylotrichum tortipilum</name>
    <dbReference type="NCBI Taxonomy" id="2831512"/>
    <lineage>
        <taxon>Eukaryota</taxon>
        <taxon>Fungi</taxon>
        <taxon>Dikarya</taxon>
        <taxon>Ascomycota</taxon>
        <taxon>Pezizomycotina</taxon>
        <taxon>Sordariomycetes</taxon>
        <taxon>Sordariomycetidae</taxon>
        <taxon>Sordariales</taxon>
        <taxon>Chaetomiaceae</taxon>
        <taxon>Staphylotrichum</taxon>
    </lineage>
</organism>
<dbReference type="GO" id="GO:0046872">
    <property type="term" value="F:metal ion binding"/>
    <property type="evidence" value="ECO:0007669"/>
    <property type="project" value="UniProtKB-KW"/>
</dbReference>
<gene>
    <name evidence="5" type="ORF">C8A05DRAFT_31351</name>
</gene>
<dbReference type="GO" id="GO:0006874">
    <property type="term" value="P:intracellular calcium ion homeostasis"/>
    <property type="evidence" value="ECO:0007669"/>
    <property type="project" value="TreeGrafter"/>
</dbReference>
<dbReference type="AlphaFoldDB" id="A0AAN6RVU0"/>
<dbReference type="PANTHER" id="PTHR24093:SF369">
    <property type="entry name" value="CALCIUM-TRANSPORTING ATPASE"/>
    <property type="match status" value="1"/>
</dbReference>
<dbReference type="InterPro" id="IPR023298">
    <property type="entry name" value="ATPase_P-typ_TM_dom_sf"/>
</dbReference>
<dbReference type="InterPro" id="IPR006068">
    <property type="entry name" value="ATPase_P-typ_cation-transptr_C"/>
</dbReference>
<sequence>MWKMILGQSVYQLAVAFTFTLHFAGAQLFGDPGAQQRTLVFNVFVFMQIIKLVNSRRIDNKLNIFEWLHKNGI</sequence>
<evidence type="ECO:0000256" key="3">
    <source>
        <dbReference type="ARBA" id="ARBA00022842"/>
    </source>
</evidence>
<reference evidence="5" key="1">
    <citation type="journal article" date="2023" name="Mol. Phylogenet. Evol.">
        <title>Genome-scale phylogeny and comparative genomics of the fungal order Sordariales.</title>
        <authorList>
            <person name="Hensen N."/>
            <person name="Bonometti L."/>
            <person name="Westerberg I."/>
            <person name="Brannstrom I.O."/>
            <person name="Guillou S."/>
            <person name="Cros-Aarteil S."/>
            <person name="Calhoun S."/>
            <person name="Haridas S."/>
            <person name="Kuo A."/>
            <person name="Mondo S."/>
            <person name="Pangilinan J."/>
            <person name="Riley R."/>
            <person name="LaButti K."/>
            <person name="Andreopoulos B."/>
            <person name="Lipzen A."/>
            <person name="Chen C."/>
            <person name="Yan M."/>
            <person name="Daum C."/>
            <person name="Ng V."/>
            <person name="Clum A."/>
            <person name="Steindorff A."/>
            <person name="Ohm R.A."/>
            <person name="Martin F."/>
            <person name="Silar P."/>
            <person name="Natvig D.O."/>
            <person name="Lalanne C."/>
            <person name="Gautier V."/>
            <person name="Ament-Velasquez S.L."/>
            <person name="Kruys A."/>
            <person name="Hutchinson M.I."/>
            <person name="Powell A.J."/>
            <person name="Barry K."/>
            <person name="Miller A.N."/>
            <person name="Grigoriev I.V."/>
            <person name="Debuchy R."/>
            <person name="Gladieux P."/>
            <person name="Hiltunen Thoren M."/>
            <person name="Johannesson H."/>
        </authorList>
    </citation>
    <scope>NUCLEOTIDE SEQUENCE</scope>
    <source>
        <strain evidence="5">CBS 103.79</strain>
    </source>
</reference>
<evidence type="ECO:0000259" key="4">
    <source>
        <dbReference type="Pfam" id="PF00689"/>
    </source>
</evidence>
<evidence type="ECO:0000256" key="1">
    <source>
        <dbReference type="ARBA" id="ARBA00004127"/>
    </source>
</evidence>
<dbReference type="PANTHER" id="PTHR24093">
    <property type="entry name" value="CATION TRANSPORTING ATPASE"/>
    <property type="match status" value="1"/>
</dbReference>
<evidence type="ECO:0000313" key="6">
    <source>
        <dbReference type="Proteomes" id="UP001303889"/>
    </source>
</evidence>
<dbReference type="GO" id="GO:0005886">
    <property type="term" value="C:plasma membrane"/>
    <property type="evidence" value="ECO:0007669"/>
    <property type="project" value="TreeGrafter"/>
</dbReference>
<feature type="non-terminal residue" evidence="5">
    <location>
        <position position="73"/>
    </location>
</feature>
<name>A0AAN6RVU0_9PEZI</name>
<keyword evidence="6" id="KW-1185">Reference proteome</keyword>
<keyword evidence="2" id="KW-0479">Metal-binding</keyword>
<accession>A0AAN6RVU0</accession>
<evidence type="ECO:0000256" key="2">
    <source>
        <dbReference type="ARBA" id="ARBA00022723"/>
    </source>
</evidence>
<feature type="domain" description="Cation-transporting P-type ATPase C-terminal" evidence="4">
    <location>
        <begin position="1"/>
        <end position="66"/>
    </location>
</feature>
<evidence type="ECO:0000313" key="5">
    <source>
        <dbReference type="EMBL" id="KAK3904880.1"/>
    </source>
</evidence>
<dbReference type="GO" id="GO:0012505">
    <property type="term" value="C:endomembrane system"/>
    <property type="evidence" value="ECO:0007669"/>
    <property type="project" value="UniProtKB-SubCell"/>
</dbReference>
<dbReference type="GO" id="GO:0005388">
    <property type="term" value="F:P-type calcium transporter activity"/>
    <property type="evidence" value="ECO:0007669"/>
    <property type="project" value="TreeGrafter"/>
</dbReference>
<dbReference type="Proteomes" id="UP001303889">
    <property type="component" value="Unassembled WGS sequence"/>
</dbReference>
<dbReference type="SUPFAM" id="SSF81665">
    <property type="entry name" value="Calcium ATPase, transmembrane domain M"/>
    <property type="match status" value="1"/>
</dbReference>
<keyword evidence="3" id="KW-0460">Magnesium</keyword>
<proteinExistence type="predicted"/>
<dbReference type="EMBL" id="MU855380">
    <property type="protein sequence ID" value="KAK3904880.1"/>
    <property type="molecule type" value="Genomic_DNA"/>
</dbReference>
<reference evidence="5" key="2">
    <citation type="submission" date="2023-05" db="EMBL/GenBank/DDBJ databases">
        <authorList>
            <consortium name="Lawrence Berkeley National Laboratory"/>
            <person name="Steindorff A."/>
            <person name="Hensen N."/>
            <person name="Bonometti L."/>
            <person name="Westerberg I."/>
            <person name="Brannstrom I.O."/>
            <person name="Guillou S."/>
            <person name="Cros-Aarteil S."/>
            <person name="Calhoun S."/>
            <person name="Haridas S."/>
            <person name="Kuo A."/>
            <person name="Mondo S."/>
            <person name="Pangilinan J."/>
            <person name="Riley R."/>
            <person name="Labutti K."/>
            <person name="Andreopoulos B."/>
            <person name="Lipzen A."/>
            <person name="Chen C."/>
            <person name="Yanf M."/>
            <person name="Daum C."/>
            <person name="Ng V."/>
            <person name="Clum A."/>
            <person name="Ohm R."/>
            <person name="Martin F."/>
            <person name="Silar P."/>
            <person name="Natvig D."/>
            <person name="Lalanne C."/>
            <person name="Gautier V."/>
            <person name="Ament-Velasquez S.L."/>
            <person name="Kruys A."/>
            <person name="Hutchinson M.I."/>
            <person name="Powell A.J."/>
            <person name="Barry K."/>
            <person name="Miller A.N."/>
            <person name="Grigoriev I.V."/>
            <person name="Debuchy R."/>
            <person name="Gladieux P."/>
            <person name="Thoren M.H."/>
            <person name="Johannesson H."/>
        </authorList>
    </citation>
    <scope>NUCLEOTIDE SEQUENCE</scope>
    <source>
        <strain evidence="5">CBS 103.79</strain>
    </source>
</reference>
<comment type="caution">
    <text evidence="5">The sequence shown here is derived from an EMBL/GenBank/DDBJ whole genome shotgun (WGS) entry which is preliminary data.</text>
</comment>
<comment type="subcellular location">
    <subcellularLocation>
        <location evidence="1">Endomembrane system</location>
        <topology evidence="1">Multi-pass membrane protein</topology>
    </subcellularLocation>
</comment>